<evidence type="ECO:0000256" key="1">
    <source>
        <dbReference type="ARBA" id="ARBA00000085"/>
    </source>
</evidence>
<evidence type="ECO:0000256" key="6">
    <source>
        <dbReference type="ARBA" id="ARBA00022840"/>
    </source>
</evidence>
<evidence type="ECO:0000259" key="11">
    <source>
        <dbReference type="SMART" id="SM01080"/>
    </source>
</evidence>
<gene>
    <name evidence="12" type="ORF">DGMP_18730</name>
</gene>
<keyword evidence="4" id="KW-0547">Nucleotide-binding</keyword>
<dbReference type="GO" id="GO:0005524">
    <property type="term" value="F:ATP binding"/>
    <property type="evidence" value="ECO:0007669"/>
    <property type="project" value="UniProtKB-KW"/>
</dbReference>
<dbReference type="Pfam" id="PF05226">
    <property type="entry name" value="CHASE2"/>
    <property type="match status" value="1"/>
</dbReference>
<keyword evidence="13" id="KW-1185">Reference proteome</keyword>
<sequence>MHRLRPYNRFLSPFLTIMFCLLVGRTEIYPWLSDIALDLLFNIRGTAETSQSIVIVGVDEHSLKKLGAWPFDRRVHGRLLGKLKQATAIGFDILFDRPAVGDEYFRRVVSESPPVSVAIAGDYNGRMIFPSPSLGSKIKKGHIETILGTAGRVKQVVLKPPHGFPVLALSVYGEDAVSSWSNLFEPRIINFYGPEFTFLYVSYADVLSGEIKPEFFKDRYVLVGARARALGDVHLIPFSRKYPLPGVEVQATILNNLLEESFLQPLSWLNYLYILVIFLIALIVWPGGRVRRNLLVLLLCGGIISLVAIAGFHGGLFIDPSIPLFVLLTAYTFHLVVQGFWVARELVAEIKWLEKQLKEGVEQVYETLPTVFQKKKGQSGGYWSGGLRNHLFVMQESIRALTLQHHFVNHLLSKETPPLALWEKGSGEMVLTNTSFTSFWNEVSGNKAALPGFEEFLSFLSEKQPEDEKNEVLQLDSLLAHGDRVVDIDLLQGGWKRYCRVLLHGVDNPVSCFHGILASFTDVTEIKELERLKGEVMNIVSHELKLPLTTILGYGEMLTVSLENDEKMYAEEICSQSRRLGKMIEDFLDIARVESGRYKINRFPLDMLSVVYDAKSAIEHMADTKDIDLVIKVPHRVTPILGDEPLLTQAILNLLDNAVKFSPKKSRVVFSMSEQEEHLLLSVRDEGPGVAFADRKRIFQKFSRGEVQPEEKGFGLGLSFVKQVVDGHEGSIEVVSGNEGGSEFVMILPK</sequence>
<protein>
    <recommendedName>
        <fullName evidence="2">histidine kinase</fullName>
        <ecNumber evidence="2">2.7.13.3</ecNumber>
    </recommendedName>
</protein>
<dbReference type="GO" id="GO:0030295">
    <property type="term" value="F:protein kinase activator activity"/>
    <property type="evidence" value="ECO:0007669"/>
    <property type="project" value="TreeGrafter"/>
</dbReference>
<keyword evidence="3" id="KW-0808">Transferase</keyword>
<evidence type="ECO:0000256" key="7">
    <source>
        <dbReference type="ARBA" id="ARBA00023012"/>
    </source>
</evidence>
<dbReference type="PIRSF" id="PIRSF037347">
    <property type="entry name" value="STHK_CHASE2_PAS_prd"/>
    <property type="match status" value="1"/>
</dbReference>
<dbReference type="InterPro" id="IPR007890">
    <property type="entry name" value="CHASE2"/>
</dbReference>
<evidence type="ECO:0000256" key="4">
    <source>
        <dbReference type="ARBA" id="ARBA00022741"/>
    </source>
</evidence>
<dbReference type="GO" id="GO:0007234">
    <property type="term" value="P:osmosensory signaling via phosphorelay pathway"/>
    <property type="evidence" value="ECO:0007669"/>
    <property type="project" value="TreeGrafter"/>
</dbReference>
<feature type="domain" description="Histidine kinase/HSP90-like ATPase" evidence="9">
    <location>
        <begin position="642"/>
        <end position="750"/>
    </location>
</feature>
<feature type="domain" description="CHASE2" evidence="11">
    <location>
        <begin position="29"/>
        <end position="284"/>
    </location>
</feature>
<evidence type="ECO:0000313" key="12">
    <source>
        <dbReference type="EMBL" id="BCL61180.1"/>
    </source>
</evidence>
<dbReference type="Pfam" id="PF02518">
    <property type="entry name" value="HATPase_c"/>
    <property type="match status" value="1"/>
</dbReference>
<dbReference type="InterPro" id="IPR003594">
    <property type="entry name" value="HATPase_dom"/>
</dbReference>
<dbReference type="CDD" id="cd00082">
    <property type="entry name" value="HisKA"/>
    <property type="match status" value="1"/>
</dbReference>
<name>A0A8D5FI81_9BACT</name>
<dbReference type="GO" id="GO:0000155">
    <property type="term" value="F:phosphorelay sensor kinase activity"/>
    <property type="evidence" value="ECO:0007669"/>
    <property type="project" value="InterPro"/>
</dbReference>
<dbReference type="PANTHER" id="PTHR42878">
    <property type="entry name" value="TWO-COMPONENT HISTIDINE KINASE"/>
    <property type="match status" value="1"/>
</dbReference>
<dbReference type="SMART" id="SM00388">
    <property type="entry name" value="HisKA"/>
    <property type="match status" value="1"/>
</dbReference>
<accession>A0A8D5FI81</accession>
<dbReference type="Pfam" id="PF00512">
    <property type="entry name" value="HisKA"/>
    <property type="match status" value="1"/>
</dbReference>
<dbReference type="InterPro" id="IPR017181">
    <property type="entry name" value="Sig_transdc_His_kin_CHASE2"/>
</dbReference>
<evidence type="ECO:0000259" key="10">
    <source>
        <dbReference type="SMART" id="SM00388"/>
    </source>
</evidence>
<keyword evidence="8" id="KW-0472">Membrane</keyword>
<dbReference type="EC" id="2.7.13.3" evidence="2"/>
<dbReference type="GO" id="GO:0000156">
    <property type="term" value="F:phosphorelay response regulator activity"/>
    <property type="evidence" value="ECO:0007669"/>
    <property type="project" value="TreeGrafter"/>
</dbReference>
<dbReference type="PANTHER" id="PTHR42878:SF7">
    <property type="entry name" value="SENSOR HISTIDINE KINASE GLRK"/>
    <property type="match status" value="1"/>
</dbReference>
<dbReference type="SMART" id="SM01080">
    <property type="entry name" value="CHASE2"/>
    <property type="match status" value="1"/>
</dbReference>
<dbReference type="Proteomes" id="UP000826725">
    <property type="component" value="Chromosome"/>
</dbReference>
<keyword evidence="8" id="KW-1133">Transmembrane helix</keyword>
<dbReference type="AlphaFoldDB" id="A0A8D5FI81"/>
<comment type="catalytic activity">
    <reaction evidence="1">
        <text>ATP + protein L-histidine = ADP + protein N-phospho-L-histidine.</text>
        <dbReference type="EC" id="2.7.13.3"/>
    </reaction>
</comment>
<feature type="transmembrane region" description="Helical" evidence="8">
    <location>
        <begin position="294"/>
        <end position="318"/>
    </location>
</feature>
<evidence type="ECO:0000256" key="5">
    <source>
        <dbReference type="ARBA" id="ARBA00022777"/>
    </source>
</evidence>
<keyword evidence="6" id="KW-0067">ATP-binding</keyword>
<dbReference type="KEGG" id="dbk:DGMP_18730"/>
<dbReference type="RefSeq" id="WP_228857216.1">
    <property type="nucleotide sequence ID" value="NZ_AP024086.1"/>
</dbReference>
<feature type="transmembrane region" description="Helical" evidence="8">
    <location>
        <begin position="268"/>
        <end position="287"/>
    </location>
</feature>
<keyword evidence="7" id="KW-0902">Two-component regulatory system</keyword>
<evidence type="ECO:0000256" key="3">
    <source>
        <dbReference type="ARBA" id="ARBA00022679"/>
    </source>
</evidence>
<feature type="domain" description="Signal transduction histidine kinase dimerisation/phosphoacceptor" evidence="10">
    <location>
        <begin position="532"/>
        <end position="596"/>
    </location>
</feature>
<reference evidence="12" key="1">
    <citation type="submission" date="2020-09" db="EMBL/GenBank/DDBJ databases">
        <title>Desulfogranum mesoprofundum gen. nov., sp. nov., a novel mesophilic, sulfate-reducing chemolithoautotroph isolated from a deep-sea hydrothermal vent chimney in the Suiyo Seamount.</title>
        <authorList>
            <person name="Hashimoto Y."/>
            <person name="Nakagawa S."/>
        </authorList>
    </citation>
    <scope>NUCLEOTIDE SEQUENCE</scope>
    <source>
        <strain evidence="12">KT2</strain>
    </source>
</reference>
<dbReference type="SMART" id="SM00387">
    <property type="entry name" value="HATPase_c"/>
    <property type="match status" value="1"/>
</dbReference>
<keyword evidence="5" id="KW-0418">Kinase</keyword>
<dbReference type="InterPro" id="IPR050351">
    <property type="entry name" value="BphY/WalK/GraS-like"/>
</dbReference>
<dbReference type="CDD" id="cd00075">
    <property type="entry name" value="HATPase"/>
    <property type="match status" value="1"/>
</dbReference>
<evidence type="ECO:0000256" key="2">
    <source>
        <dbReference type="ARBA" id="ARBA00012438"/>
    </source>
</evidence>
<evidence type="ECO:0000313" key="13">
    <source>
        <dbReference type="Proteomes" id="UP000826725"/>
    </source>
</evidence>
<keyword evidence="8" id="KW-0812">Transmembrane</keyword>
<evidence type="ECO:0000256" key="8">
    <source>
        <dbReference type="SAM" id="Phobius"/>
    </source>
</evidence>
<dbReference type="InterPro" id="IPR003661">
    <property type="entry name" value="HisK_dim/P_dom"/>
</dbReference>
<evidence type="ECO:0000259" key="9">
    <source>
        <dbReference type="SMART" id="SM00387"/>
    </source>
</evidence>
<organism evidence="12 13">
    <name type="scientific">Desulfomarina profundi</name>
    <dbReference type="NCBI Taxonomy" id="2772557"/>
    <lineage>
        <taxon>Bacteria</taxon>
        <taxon>Pseudomonadati</taxon>
        <taxon>Thermodesulfobacteriota</taxon>
        <taxon>Desulfobulbia</taxon>
        <taxon>Desulfobulbales</taxon>
        <taxon>Desulfobulbaceae</taxon>
        <taxon>Desulfomarina</taxon>
    </lineage>
</organism>
<dbReference type="EMBL" id="AP024086">
    <property type="protein sequence ID" value="BCL61180.1"/>
    <property type="molecule type" value="Genomic_DNA"/>
</dbReference>
<proteinExistence type="predicted"/>